<dbReference type="eggNOG" id="ENOG5033467">
    <property type="taxonomic scope" value="Bacteria"/>
</dbReference>
<dbReference type="AlphaFoldDB" id="A0A0G4QHZ4"/>
<evidence type="ECO:0000313" key="1">
    <source>
        <dbReference type="EMBL" id="CRL65221.1"/>
    </source>
</evidence>
<reference evidence="2" key="1">
    <citation type="submission" date="2015-06" db="EMBL/GenBank/DDBJ databases">
        <authorList>
            <person name="Urmite Genomes"/>
        </authorList>
    </citation>
    <scope>NUCLEOTIDE SEQUENCE [LARGE SCALE GENOMIC DNA]</scope>
    <source>
        <strain evidence="2">CSUR P1867</strain>
    </source>
</reference>
<protein>
    <submittedName>
        <fullName evidence="1">Uncharacterized protein</fullName>
    </submittedName>
</protein>
<sequence>MHQINMPMPDHYFPDDAKWIQEQLTKLSPSMRQKALVKYSEVYQTEWEREQVPYRKDNKARHEANVRLREFIKRYQRAMQGYTAKPLSI</sequence>
<evidence type="ECO:0000313" key="2">
    <source>
        <dbReference type="Proteomes" id="UP000183920"/>
    </source>
</evidence>
<name>A0A0G4QHZ4_9GAMM</name>
<gene>
    <name evidence="1" type="ORF">BN1804_03388</name>
</gene>
<proteinExistence type="predicted"/>
<organism evidence="1 2">
    <name type="scientific">Proteus penneri</name>
    <dbReference type="NCBI Taxonomy" id="102862"/>
    <lineage>
        <taxon>Bacteria</taxon>
        <taxon>Pseudomonadati</taxon>
        <taxon>Pseudomonadota</taxon>
        <taxon>Gammaproteobacteria</taxon>
        <taxon>Enterobacterales</taxon>
        <taxon>Morganellaceae</taxon>
        <taxon>Proteus</taxon>
    </lineage>
</organism>
<dbReference type="STRING" id="585.DR95_3495"/>
<dbReference type="RefSeq" id="WP_072070102.1">
    <property type="nucleotide sequence ID" value="NZ_JAPGAG010000007.1"/>
</dbReference>
<dbReference type="EMBL" id="CVRY01000008">
    <property type="protein sequence ID" value="CRL65221.1"/>
    <property type="molecule type" value="Genomic_DNA"/>
</dbReference>
<accession>A0A0G4QHZ4</accession>
<dbReference type="Proteomes" id="UP000183920">
    <property type="component" value="Unassembled WGS sequence"/>
</dbReference>